<proteinExistence type="predicted"/>
<accession>A0A4Q7YYX1</accession>
<evidence type="ECO:0000256" key="1">
    <source>
        <dbReference type="SAM" id="SignalP"/>
    </source>
</evidence>
<organism evidence="2 3">
    <name type="scientific">Edaphobacter modestus</name>
    <dbReference type="NCBI Taxonomy" id="388466"/>
    <lineage>
        <taxon>Bacteria</taxon>
        <taxon>Pseudomonadati</taxon>
        <taxon>Acidobacteriota</taxon>
        <taxon>Terriglobia</taxon>
        <taxon>Terriglobales</taxon>
        <taxon>Acidobacteriaceae</taxon>
        <taxon>Edaphobacter</taxon>
    </lineage>
</organism>
<dbReference type="EMBL" id="SHKW01000001">
    <property type="protein sequence ID" value="RZU42385.1"/>
    <property type="molecule type" value="Genomic_DNA"/>
</dbReference>
<feature type="chain" id="PRO_5020503607" description="DUF3604 domain-containing protein" evidence="1">
    <location>
        <begin position="24"/>
        <end position="459"/>
    </location>
</feature>
<dbReference type="AlphaFoldDB" id="A0A4Q7YYX1"/>
<dbReference type="RefSeq" id="WP_130420151.1">
    <property type="nucleotide sequence ID" value="NZ_SHKW01000001.1"/>
</dbReference>
<keyword evidence="1" id="KW-0732">Signal</keyword>
<name>A0A4Q7YYX1_9BACT</name>
<dbReference type="OrthoDB" id="127053at2"/>
<dbReference type="Proteomes" id="UP000292958">
    <property type="component" value="Unassembled WGS sequence"/>
</dbReference>
<evidence type="ECO:0008006" key="4">
    <source>
        <dbReference type="Google" id="ProtNLM"/>
    </source>
</evidence>
<keyword evidence="3" id="KW-1185">Reference proteome</keyword>
<comment type="caution">
    <text evidence="2">The sequence shown here is derived from an EMBL/GenBank/DDBJ whole genome shotgun (WGS) entry which is preliminary data.</text>
</comment>
<dbReference type="InterPro" id="IPR016195">
    <property type="entry name" value="Pol/histidinol_Pase-like"/>
</dbReference>
<dbReference type="Gene3D" id="3.20.20.140">
    <property type="entry name" value="Metal-dependent hydrolases"/>
    <property type="match status" value="1"/>
</dbReference>
<evidence type="ECO:0000313" key="2">
    <source>
        <dbReference type="EMBL" id="RZU42385.1"/>
    </source>
</evidence>
<feature type="signal peptide" evidence="1">
    <location>
        <begin position="1"/>
        <end position="23"/>
    </location>
</feature>
<gene>
    <name evidence="2" type="ORF">BDD14_3954</name>
</gene>
<evidence type="ECO:0000313" key="3">
    <source>
        <dbReference type="Proteomes" id="UP000292958"/>
    </source>
</evidence>
<dbReference type="SUPFAM" id="SSF89550">
    <property type="entry name" value="PHP domain-like"/>
    <property type="match status" value="1"/>
</dbReference>
<reference evidence="2 3" key="1">
    <citation type="submission" date="2019-02" db="EMBL/GenBank/DDBJ databases">
        <title>Genomic Encyclopedia of Archaeal and Bacterial Type Strains, Phase II (KMG-II): from individual species to whole genera.</title>
        <authorList>
            <person name="Goeker M."/>
        </authorList>
    </citation>
    <scope>NUCLEOTIDE SEQUENCE [LARGE SCALE GENOMIC DNA]</scope>
    <source>
        <strain evidence="2 3">DSM 18101</strain>
    </source>
</reference>
<sequence>MSRTAASILRTLTVATAVIPAIAATGAYAWAQQTKPASSTTTKSSQYSNATAPEYHIYRGSTHAHTSSTWSHGEQWAKNECKGVPLYGSDRNYPEVHSWAPEGNQPPSGKCPSMIIIGSAQYPGPYNELRPDWKKHQGPPSEHFALAKENGYDFYAVTDHSQDAGFQPPSPANTTWMNTKREAAEATNAEFVAIAGYEHSENDGPNGVGHINVFNSAGYLNALDPGVDLPRLYSWLKTAKPNGAGPIVASFNHPDAKQYNDWAYRDAQITDIITMLEVINSNNKIHEKGFIAALDKGWKVSPVDGNDNHGTTGIARNTSRTFVLATSRTKVAILEAMKHRRTYASLDNNIQCRYSINGAIMGATLARQNTFKFDIQISDPDTNQPKDKITKIEIVKDHGEVVQSYVPDTPDYRVSWSPTITDSTSTYFYIRVWNAGGGDAPGGSPDKPIAWLAPVWTGR</sequence>
<protein>
    <recommendedName>
        <fullName evidence="4">DUF3604 domain-containing protein</fullName>
    </recommendedName>
</protein>